<gene>
    <name evidence="1" type="ORF">FWK35_00011430</name>
</gene>
<name>A0A6G0ZBH5_APHCR</name>
<sequence length="163" mass="18963">MILNLLMLKYKIKRIIFNHIVVYFDISLNYPLINRSTIQLNSFVTGFSTLKNQIHFWDISWKIIKKNLPGWVSDSLCLQSAHRSKQKTIELKKMDFFCNSMHQKKKITDFIHLLSRHTVTTYQGEMLRLTKVSRSEMGAYLCIGSNGVPPSVSKRITVSVHCK</sequence>
<dbReference type="EMBL" id="VUJU01000825">
    <property type="protein sequence ID" value="KAF0768161.1"/>
    <property type="molecule type" value="Genomic_DNA"/>
</dbReference>
<dbReference type="OrthoDB" id="10012075at2759"/>
<dbReference type="AlphaFoldDB" id="A0A6G0ZBH5"/>
<dbReference type="Proteomes" id="UP000478052">
    <property type="component" value="Unassembled WGS sequence"/>
</dbReference>
<evidence type="ECO:0000313" key="1">
    <source>
        <dbReference type="EMBL" id="KAF0768161.1"/>
    </source>
</evidence>
<protein>
    <recommendedName>
        <fullName evidence="3">Ig-like domain-containing protein</fullName>
    </recommendedName>
</protein>
<dbReference type="Gene3D" id="2.60.40.10">
    <property type="entry name" value="Immunoglobulins"/>
    <property type="match status" value="1"/>
</dbReference>
<keyword evidence="2" id="KW-1185">Reference proteome</keyword>
<accession>A0A6G0ZBH5</accession>
<dbReference type="InterPro" id="IPR013783">
    <property type="entry name" value="Ig-like_fold"/>
</dbReference>
<evidence type="ECO:0008006" key="3">
    <source>
        <dbReference type="Google" id="ProtNLM"/>
    </source>
</evidence>
<reference evidence="1 2" key="1">
    <citation type="submission" date="2019-08" db="EMBL/GenBank/DDBJ databases">
        <title>Whole genome of Aphis craccivora.</title>
        <authorList>
            <person name="Voronova N.V."/>
            <person name="Shulinski R.S."/>
            <person name="Bandarenka Y.V."/>
            <person name="Zhorov D.G."/>
            <person name="Warner D."/>
        </authorList>
    </citation>
    <scope>NUCLEOTIDE SEQUENCE [LARGE SCALE GENOMIC DNA]</scope>
    <source>
        <strain evidence="1">180601</strain>
        <tissue evidence="1">Whole Body</tissue>
    </source>
</reference>
<comment type="caution">
    <text evidence="1">The sequence shown here is derived from an EMBL/GenBank/DDBJ whole genome shotgun (WGS) entry which is preliminary data.</text>
</comment>
<evidence type="ECO:0000313" key="2">
    <source>
        <dbReference type="Proteomes" id="UP000478052"/>
    </source>
</evidence>
<proteinExistence type="predicted"/>
<organism evidence="1 2">
    <name type="scientific">Aphis craccivora</name>
    <name type="common">Cowpea aphid</name>
    <dbReference type="NCBI Taxonomy" id="307492"/>
    <lineage>
        <taxon>Eukaryota</taxon>
        <taxon>Metazoa</taxon>
        <taxon>Ecdysozoa</taxon>
        <taxon>Arthropoda</taxon>
        <taxon>Hexapoda</taxon>
        <taxon>Insecta</taxon>
        <taxon>Pterygota</taxon>
        <taxon>Neoptera</taxon>
        <taxon>Paraneoptera</taxon>
        <taxon>Hemiptera</taxon>
        <taxon>Sternorrhyncha</taxon>
        <taxon>Aphidomorpha</taxon>
        <taxon>Aphidoidea</taxon>
        <taxon>Aphididae</taxon>
        <taxon>Aphidini</taxon>
        <taxon>Aphis</taxon>
        <taxon>Aphis</taxon>
    </lineage>
</organism>